<keyword evidence="3" id="KW-1185">Reference proteome</keyword>
<reference evidence="2 3" key="1">
    <citation type="submission" date="2019-09" db="EMBL/GenBank/DDBJ databases">
        <title>Genome sequence of Clostridium sp. EA1.</title>
        <authorList>
            <person name="Poehlein A."/>
            <person name="Bengelsdorf F.R."/>
            <person name="Daniel R."/>
        </authorList>
    </citation>
    <scope>NUCLEOTIDE SEQUENCE [LARGE SCALE GENOMIC DNA]</scope>
    <source>
        <strain evidence="2 3">EA1</strain>
    </source>
</reference>
<dbReference type="GO" id="GO:0035312">
    <property type="term" value="F:5'-3' DNA exonuclease activity"/>
    <property type="evidence" value="ECO:0007669"/>
    <property type="project" value="TreeGrafter"/>
</dbReference>
<dbReference type="SMART" id="SM00481">
    <property type="entry name" value="POLIIIAc"/>
    <property type="match status" value="1"/>
</dbReference>
<dbReference type="GO" id="GO:0004534">
    <property type="term" value="F:5'-3' RNA exonuclease activity"/>
    <property type="evidence" value="ECO:0007669"/>
    <property type="project" value="TreeGrafter"/>
</dbReference>
<proteinExistence type="predicted"/>
<feature type="domain" description="Polymerase/histidinol phosphatase N-terminal" evidence="1">
    <location>
        <begin position="14"/>
        <end position="73"/>
    </location>
</feature>
<dbReference type="Gene3D" id="3.20.20.140">
    <property type="entry name" value="Metal-dependent hydrolases"/>
    <property type="match status" value="1"/>
</dbReference>
<dbReference type="InterPro" id="IPR016195">
    <property type="entry name" value="Pol/histidinol_Pase-like"/>
</dbReference>
<dbReference type="AlphaFoldDB" id="A0A6N8HXZ4"/>
<dbReference type="InterPro" id="IPR003141">
    <property type="entry name" value="Pol/His_phosphatase_N"/>
</dbReference>
<dbReference type="PANTHER" id="PTHR42924">
    <property type="entry name" value="EXONUCLEASE"/>
    <property type="match status" value="1"/>
</dbReference>
<dbReference type="PANTHER" id="PTHR42924:SF3">
    <property type="entry name" value="POLYMERASE_HISTIDINOL PHOSPHATASE N-TERMINAL DOMAIN-CONTAINING PROTEIN"/>
    <property type="match status" value="1"/>
</dbReference>
<dbReference type="SUPFAM" id="SSF89550">
    <property type="entry name" value="PHP domain-like"/>
    <property type="match status" value="1"/>
</dbReference>
<accession>A0A6N8HXZ4</accession>
<dbReference type="Proteomes" id="UP000469440">
    <property type="component" value="Unassembled WGS sequence"/>
</dbReference>
<gene>
    <name evidence="2" type="ORF">CAFE_11650</name>
</gene>
<organism evidence="2 3">
    <name type="scientific">Caproicibacter fermentans</name>
    <dbReference type="NCBI Taxonomy" id="2576756"/>
    <lineage>
        <taxon>Bacteria</taxon>
        <taxon>Bacillati</taxon>
        <taxon>Bacillota</taxon>
        <taxon>Clostridia</taxon>
        <taxon>Eubacteriales</taxon>
        <taxon>Acutalibacteraceae</taxon>
        <taxon>Caproicibacter</taxon>
    </lineage>
</organism>
<protein>
    <recommendedName>
        <fullName evidence="1">Polymerase/histidinol phosphatase N-terminal domain-containing protein</fullName>
    </recommendedName>
</protein>
<dbReference type="EMBL" id="VWXL01000035">
    <property type="protein sequence ID" value="MVB10475.1"/>
    <property type="molecule type" value="Genomic_DNA"/>
</dbReference>
<sequence length="294" mass="32529">MKEAFRTDGNWYKGNLHMHTLRSDGHLSPEQAVSRYQKAGYDFAALTDHWIQNECETTERFLLLSGCEWDTGDMVNTPVFHIVGVGMDSKVSLERSLPPQKIIDAINAANGIAILAHPAWSVTNPADCLGLTGLGGVEIYNSVSGLPWNGERADSGVYIDIWASMGKFFPCMAADDSHFYQGEETRSYIMVNAQELTPDSIKSSIRNGDFYASQGPEFHSVRFSGDAVRVESSCVDTIIFNSNTVWCQDRVFTGGVTGATYRMKPTDKYVRVILIDSQGRKAWCSPIPVNGEAY</sequence>
<evidence type="ECO:0000259" key="1">
    <source>
        <dbReference type="SMART" id="SM00481"/>
    </source>
</evidence>
<name>A0A6N8HXZ4_9FIRM</name>
<dbReference type="RefSeq" id="WP_066647947.1">
    <property type="nucleotide sequence ID" value="NZ_VWXL01000035.1"/>
</dbReference>
<comment type="caution">
    <text evidence="2">The sequence shown here is derived from an EMBL/GenBank/DDBJ whole genome shotgun (WGS) entry which is preliminary data.</text>
</comment>
<evidence type="ECO:0000313" key="2">
    <source>
        <dbReference type="EMBL" id="MVB10475.1"/>
    </source>
</evidence>
<dbReference type="OrthoDB" id="9804333at2"/>
<dbReference type="InterPro" id="IPR052018">
    <property type="entry name" value="PHP_domain"/>
</dbReference>
<evidence type="ECO:0000313" key="3">
    <source>
        <dbReference type="Proteomes" id="UP000469440"/>
    </source>
</evidence>